<evidence type="ECO:0000256" key="2">
    <source>
        <dbReference type="SAM" id="MobiDB-lite"/>
    </source>
</evidence>
<comment type="caution">
    <text evidence="4">The sequence shown here is derived from an EMBL/GenBank/DDBJ whole genome shotgun (WGS) entry which is preliminary data.</text>
</comment>
<evidence type="ECO:0000313" key="5">
    <source>
        <dbReference type="Proteomes" id="UP000284842"/>
    </source>
</evidence>
<feature type="region of interest" description="Disordered" evidence="2">
    <location>
        <begin position="1"/>
        <end position="36"/>
    </location>
</feature>
<evidence type="ECO:0000256" key="1">
    <source>
        <dbReference type="ARBA" id="ARBA00022741"/>
    </source>
</evidence>
<feature type="region of interest" description="Disordered" evidence="2">
    <location>
        <begin position="563"/>
        <end position="619"/>
    </location>
</feature>
<dbReference type="EMBL" id="NHTK01001066">
    <property type="protein sequence ID" value="PPR03427.1"/>
    <property type="molecule type" value="Genomic_DNA"/>
</dbReference>
<dbReference type="OrthoDB" id="3247308at2759"/>
<evidence type="ECO:0000259" key="3">
    <source>
        <dbReference type="Pfam" id="PF04548"/>
    </source>
</evidence>
<dbReference type="AlphaFoldDB" id="A0A409YK55"/>
<protein>
    <recommendedName>
        <fullName evidence="3">AIG1-type G domain-containing protein</fullName>
    </recommendedName>
</protein>
<dbReference type="InParanoid" id="A0A409YK55"/>
<dbReference type="STRING" id="181874.A0A409YK55"/>
<organism evidence="4 5">
    <name type="scientific">Panaeolus cyanescens</name>
    <dbReference type="NCBI Taxonomy" id="181874"/>
    <lineage>
        <taxon>Eukaryota</taxon>
        <taxon>Fungi</taxon>
        <taxon>Dikarya</taxon>
        <taxon>Basidiomycota</taxon>
        <taxon>Agaricomycotina</taxon>
        <taxon>Agaricomycetes</taxon>
        <taxon>Agaricomycetidae</taxon>
        <taxon>Agaricales</taxon>
        <taxon>Agaricineae</taxon>
        <taxon>Galeropsidaceae</taxon>
        <taxon>Panaeolus</taxon>
    </lineage>
</organism>
<dbReference type="SUPFAM" id="SSF52540">
    <property type="entry name" value="P-loop containing nucleoside triphosphate hydrolases"/>
    <property type="match status" value="1"/>
</dbReference>
<dbReference type="InterPro" id="IPR006703">
    <property type="entry name" value="G_AIG1"/>
</dbReference>
<dbReference type="GO" id="GO:0005525">
    <property type="term" value="F:GTP binding"/>
    <property type="evidence" value="ECO:0007669"/>
    <property type="project" value="InterPro"/>
</dbReference>
<feature type="compositionally biased region" description="Low complexity" evidence="2">
    <location>
        <begin position="1"/>
        <end position="15"/>
    </location>
</feature>
<dbReference type="Gene3D" id="3.40.50.300">
    <property type="entry name" value="P-loop containing nucleotide triphosphate hydrolases"/>
    <property type="match status" value="1"/>
</dbReference>
<keyword evidence="5" id="KW-1185">Reference proteome</keyword>
<proteinExistence type="predicted"/>
<dbReference type="InterPro" id="IPR027417">
    <property type="entry name" value="P-loop_NTPase"/>
</dbReference>
<feature type="compositionally biased region" description="Polar residues" evidence="2">
    <location>
        <begin position="590"/>
        <end position="604"/>
    </location>
</feature>
<sequence length="619" mass="69135">MSTTETDTETANTRRTSIDGYSITSGETSDSNDGSNASFKKDDVIIALLGRTGTGKSSFANRVVGAPDVGVGHNLQSCTKEIRIFRHTSPTSSDLVIIDTPGFNDTTLSDVQILERITQWMVSTESAITIVSMLQSVRNHQALLVQTEMVDERKLLPETTVGQKVTSFLTNLRKKAEGVLFGLEARRMAEGWSQEIEREVQRQSQIIEDVEAVDQRWYSSFRRIFKLETIAEALESSTSPRATSFPFYLTSSLRFFTASNAHSGSAKLLAPPVSNQTSTSSSNYTMSPVYTVSLSEIPGHALRCLNHAASNLPSSPVANFNDLIRVSIFVVEKLEETWPEERSFGYPILHIAWFVLAVLNKVGERDSSSSTTMGSSKPLTTEPEDVNDTDGILVDGPKMKLESWVEALLSELTPFRHTMYNITEISSRQRSKRKRKAMDQLSYNAQIPILCGNLARYVKDDSLSLSIFQRDPTVRTLHLRISDTLLPPRYYMNEKQRKINDHEASMRHILGQNSLMQEKLTTVEKEVTGVYRHLETMSPVPPSPILPPGSKNIIQRMDCNFIINNPAPPNSSKRSNRRKSSASSILMSRFGNSRPQRKQSSLGTESYIPDMEDDEKTSA</sequence>
<evidence type="ECO:0000313" key="4">
    <source>
        <dbReference type="EMBL" id="PPR03427.1"/>
    </source>
</evidence>
<dbReference type="Pfam" id="PF04548">
    <property type="entry name" value="AIG1"/>
    <property type="match status" value="1"/>
</dbReference>
<keyword evidence="1" id="KW-0547">Nucleotide-binding</keyword>
<feature type="compositionally biased region" description="Polar residues" evidence="2">
    <location>
        <begin position="22"/>
        <end position="36"/>
    </location>
</feature>
<reference evidence="4 5" key="1">
    <citation type="journal article" date="2018" name="Evol. Lett.">
        <title>Horizontal gene cluster transfer increased hallucinogenic mushroom diversity.</title>
        <authorList>
            <person name="Reynolds H.T."/>
            <person name="Vijayakumar V."/>
            <person name="Gluck-Thaler E."/>
            <person name="Korotkin H.B."/>
            <person name="Matheny P.B."/>
            <person name="Slot J.C."/>
        </authorList>
    </citation>
    <scope>NUCLEOTIDE SEQUENCE [LARGE SCALE GENOMIC DNA]</scope>
    <source>
        <strain evidence="4 5">2629</strain>
    </source>
</reference>
<feature type="region of interest" description="Disordered" evidence="2">
    <location>
        <begin position="365"/>
        <end position="391"/>
    </location>
</feature>
<feature type="domain" description="AIG1-type G" evidence="3">
    <location>
        <begin position="46"/>
        <end position="138"/>
    </location>
</feature>
<gene>
    <name evidence="4" type="ORF">CVT24_012696</name>
</gene>
<accession>A0A409YK55</accession>
<dbReference type="CDD" id="cd00882">
    <property type="entry name" value="Ras_like_GTPase"/>
    <property type="match status" value="1"/>
</dbReference>
<dbReference type="Proteomes" id="UP000284842">
    <property type="component" value="Unassembled WGS sequence"/>
</dbReference>
<feature type="compositionally biased region" description="Acidic residues" evidence="2">
    <location>
        <begin position="610"/>
        <end position="619"/>
    </location>
</feature>
<name>A0A409YK55_9AGAR</name>